<feature type="transmembrane region" description="Helical" evidence="2">
    <location>
        <begin position="150"/>
        <end position="170"/>
    </location>
</feature>
<keyword evidence="2" id="KW-1133">Transmembrane helix</keyword>
<dbReference type="EMBL" id="JBHHMI010000028">
    <property type="protein sequence ID" value="MFB5269269.1"/>
    <property type="molecule type" value="Genomic_DNA"/>
</dbReference>
<keyword evidence="2" id="KW-0812">Transmembrane</keyword>
<dbReference type="Proteomes" id="UP001580346">
    <property type="component" value="Unassembled WGS sequence"/>
</dbReference>
<reference evidence="3 4" key="1">
    <citation type="submission" date="2024-09" db="EMBL/GenBank/DDBJ databases">
        <title>Paenibacillus zeirhizospherea sp. nov., isolated from surface of the maize (Zea mays) roots in a horticulture field, Hungary.</title>
        <authorList>
            <person name="Marton D."/>
            <person name="Farkas M."/>
            <person name="Bedics A."/>
            <person name="Toth E."/>
            <person name="Tancsics A."/>
            <person name="Boka K."/>
            <person name="Maroti G."/>
            <person name="Kriszt B."/>
            <person name="Cserhati M."/>
        </authorList>
    </citation>
    <scope>NUCLEOTIDE SEQUENCE [LARGE SCALE GENOMIC DNA]</scope>
    <source>
        <strain evidence="3 4">KCTC 33519</strain>
    </source>
</reference>
<dbReference type="RefSeq" id="WP_375357543.1">
    <property type="nucleotide sequence ID" value="NZ_JBHHMI010000028.1"/>
</dbReference>
<organism evidence="3 4">
    <name type="scientific">Paenibacillus enshidis</name>
    <dbReference type="NCBI Taxonomy" id="1458439"/>
    <lineage>
        <taxon>Bacteria</taxon>
        <taxon>Bacillati</taxon>
        <taxon>Bacillota</taxon>
        <taxon>Bacilli</taxon>
        <taxon>Bacillales</taxon>
        <taxon>Paenibacillaceae</taxon>
        <taxon>Paenibacillus</taxon>
    </lineage>
</organism>
<feature type="region of interest" description="Disordered" evidence="1">
    <location>
        <begin position="268"/>
        <end position="311"/>
    </location>
</feature>
<feature type="transmembrane region" description="Helical" evidence="2">
    <location>
        <begin position="15"/>
        <end position="36"/>
    </location>
</feature>
<sequence length="311" mass="34497">MTPLEQTAFLPDHPAGALTVLIAAAVMVWLYVHSAVQLRLSRRRRLDELQESLYLYGRLAGPLHAAVHGQHEQSGGDIALVKALQECKSAPYLTPYLQEEIQNCLDRRDSSRVSLLHRSLEREMNKLIEQRRLLLKETHAPGWGSALWNLLRPAAAPAAVAGFALLTWRLVSELQFPEAHSPGMTLSVVWMRYVSGLLAVVYVYRLLSLPRQNGIDVTTSRLSASVLSFLIAAVVLFQWIGPHASPYILGAQLILFLSGFMFTRERPRSKRPYAGTPEQAGQARQASQAEGQKSQDADTDAAETASTTLHR</sequence>
<accession>A0ABV5AZF6</accession>
<gene>
    <name evidence="3" type="ORF">ACE41H_21140</name>
</gene>
<feature type="transmembrane region" description="Helical" evidence="2">
    <location>
        <begin position="219"/>
        <end position="240"/>
    </location>
</feature>
<evidence type="ECO:0000313" key="3">
    <source>
        <dbReference type="EMBL" id="MFB5269269.1"/>
    </source>
</evidence>
<evidence type="ECO:0000256" key="2">
    <source>
        <dbReference type="SAM" id="Phobius"/>
    </source>
</evidence>
<protein>
    <submittedName>
        <fullName evidence="3">Uncharacterized protein</fullName>
    </submittedName>
</protein>
<evidence type="ECO:0000313" key="4">
    <source>
        <dbReference type="Proteomes" id="UP001580346"/>
    </source>
</evidence>
<feature type="compositionally biased region" description="Low complexity" evidence="1">
    <location>
        <begin position="302"/>
        <end position="311"/>
    </location>
</feature>
<comment type="caution">
    <text evidence="3">The sequence shown here is derived from an EMBL/GenBank/DDBJ whole genome shotgun (WGS) entry which is preliminary data.</text>
</comment>
<feature type="compositionally biased region" description="Polar residues" evidence="1">
    <location>
        <begin position="282"/>
        <end position="294"/>
    </location>
</feature>
<feature type="transmembrane region" description="Helical" evidence="2">
    <location>
        <begin position="246"/>
        <end position="263"/>
    </location>
</feature>
<feature type="transmembrane region" description="Helical" evidence="2">
    <location>
        <begin position="190"/>
        <end position="207"/>
    </location>
</feature>
<keyword evidence="4" id="KW-1185">Reference proteome</keyword>
<evidence type="ECO:0000256" key="1">
    <source>
        <dbReference type="SAM" id="MobiDB-lite"/>
    </source>
</evidence>
<name>A0ABV5AZF6_9BACL</name>
<keyword evidence="2" id="KW-0472">Membrane</keyword>
<proteinExistence type="predicted"/>